<organism evidence="1">
    <name type="scientific">Arundo donax</name>
    <name type="common">Giant reed</name>
    <name type="synonym">Donax arundinaceus</name>
    <dbReference type="NCBI Taxonomy" id="35708"/>
    <lineage>
        <taxon>Eukaryota</taxon>
        <taxon>Viridiplantae</taxon>
        <taxon>Streptophyta</taxon>
        <taxon>Embryophyta</taxon>
        <taxon>Tracheophyta</taxon>
        <taxon>Spermatophyta</taxon>
        <taxon>Magnoliopsida</taxon>
        <taxon>Liliopsida</taxon>
        <taxon>Poales</taxon>
        <taxon>Poaceae</taxon>
        <taxon>PACMAD clade</taxon>
        <taxon>Arundinoideae</taxon>
        <taxon>Arundineae</taxon>
        <taxon>Arundo</taxon>
    </lineage>
</organism>
<sequence length="50" mass="5836">MSCNICAVCRDWLSWERAIGGGQVRPRHGHRRRAVPVLHLWRGEGDRREV</sequence>
<dbReference type="EMBL" id="GBRH01265153">
    <property type="protein sequence ID" value="JAD32742.1"/>
    <property type="molecule type" value="Transcribed_RNA"/>
</dbReference>
<proteinExistence type="predicted"/>
<reference evidence="1" key="2">
    <citation type="journal article" date="2015" name="Data Brief">
        <title>Shoot transcriptome of the giant reed, Arundo donax.</title>
        <authorList>
            <person name="Barrero R.A."/>
            <person name="Guerrero F.D."/>
            <person name="Moolhuijzen P."/>
            <person name="Goolsby J.A."/>
            <person name="Tidwell J."/>
            <person name="Bellgard S.E."/>
            <person name="Bellgard M.I."/>
        </authorList>
    </citation>
    <scope>NUCLEOTIDE SEQUENCE</scope>
    <source>
        <tissue evidence="1">Shoot tissue taken approximately 20 cm above the soil surface</tissue>
    </source>
</reference>
<reference evidence="1" key="1">
    <citation type="submission" date="2014-09" db="EMBL/GenBank/DDBJ databases">
        <authorList>
            <person name="Magalhaes I.L.F."/>
            <person name="Oliveira U."/>
            <person name="Santos F.R."/>
            <person name="Vidigal T.H.D.A."/>
            <person name="Brescovit A.D."/>
            <person name="Santos A.J."/>
        </authorList>
    </citation>
    <scope>NUCLEOTIDE SEQUENCE</scope>
    <source>
        <tissue evidence="1">Shoot tissue taken approximately 20 cm above the soil surface</tissue>
    </source>
</reference>
<accession>A0A0A8ZCZ5</accession>
<protein>
    <submittedName>
        <fullName evidence="1">Uncharacterized protein</fullName>
    </submittedName>
</protein>
<evidence type="ECO:0000313" key="1">
    <source>
        <dbReference type="EMBL" id="JAD32742.1"/>
    </source>
</evidence>
<name>A0A0A8ZCZ5_ARUDO</name>
<dbReference type="AlphaFoldDB" id="A0A0A8ZCZ5"/>